<organism evidence="1 2">
    <name type="scientific">Bibersteinia trehalosi USDA-ARS-USMARC-190</name>
    <dbReference type="NCBI Taxonomy" id="1263832"/>
    <lineage>
        <taxon>Bacteria</taxon>
        <taxon>Pseudomonadati</taxon>
        <taxon>Pseudomonadota</taxon>
        <taxon>Gammaproteobacteria</taxon>
        <taxon>Pasteurellales</taxon>
        <taxon>Pasteurellaceae</taxon>
        <taxon>Bibersteinia</taxon>
    </lineage>
</organism>
<proteinExistence type="predicted"/>
<evidence type="ECO:0000313" key="2">
    <source>
        <dbReference type="Proteomes" id="UP000019086"/>
    </source>
</evidence>
<dbReference type="HOGENOM" id="CLU_961949_0_0_6"/>
<dbReference type="KEGG" id="btra:F544_470"/>
<protein>
    <submittedName>
        <fullName evidence="1">Outer membrane protein</fullName>
    </submittedName>
</protein>
<dbReference type="EMBL" id="CP006956">
    <property type="protein sequence ID" value="AHG85284.1"/>
    <property type="molecule type" value="Genomic_DNA"/>
</dbReference>
<dbReference type="PATRIC" id="fig|1263832.3.peg.47"/>
<name>W0R2E6_BIBTR</name>
<accession>W0R2E6</accession>
<dbReference type="Proteomes" id="UP000019086">
    <property type="component" value="Chromosome"/>
</dbReference>
<gene>
    <name evidence="1" type="ORF">F544_470</name>
</gene>
<reference evidence="1 2" key="1">
    <citation type="submission" date="2013-12" db="EMBL/GenBank/DDBJ databases">
        <title>Annotation of the Bibersteinia trehalosi USDA-ARS-USMARC-190 complete genome.</title>
        <authorList>
            <person name="Harhay G.P."/>
            <person name="McVey S."/>
            <person name="Clawson M.L."/>
            <person name="Bono J."/>
            <person name="Heaton M.P."/>
            <person name="Chitko-Mckown C.G."/>
            <person name="Harhay D.M."/>
            <person name="Smith T.P.L."/>
        </authorList>
    </citation>
    <scope>NUCLEOTIDE SEQUENCE [LARGE SCALE GENOMIC DNA]</scope>
    <source>
        <strain evidence="1 2">USDA-ARS-USMARC-190</strain>
    </source>
</reference>
<dbReference type="AlphaFoldDB" id="W0R2E6"/>
<dbReference type="RefSeq" id="WP_231495158.1">
    <property type="nucleotide sequence ID" value="NZ_CP006956.1"/>
</dbReference>
<sequence>MSIRWENIKPLKGSQNNAFEELVCQLAYQECKSLGKFTRISAPDGGIEAMCELPDGSVCGWQAKYFLSSFSSSQWQQIEDSVKESLKSYPKLTKYYVCVATDRANANVSGKKSFLTKWGECIQKWKDFAQSQGREIEFEFWGSFELSDLLSKPENAGKKFFWFNESELSEKWFEQYNQQAINNLGVRYTPEINVDLPIAMQLEALARTQTFKEHLRDEFHKLLIEINEQYTFLYRYEELGNHFEPVYELLIDKLNLSTIDDLEKTVDIHLINQEINELIKYLEDFYKII</sequence>
<evidence type="ECO:0000313" key="1">
    <source>
        <dbReference type="EMBL" id="AHG85284.1"/>
    </source>
</evidence>